<dbReference type="KEGG" id="aarc:G127AT_15090"/>
<feature type="compositionally biased region" description="Basic and acidic residues" evidence="9">
    <location>
        <begin position="7"/>
        <end position="16"/>
    </location>
</feature>
<dbReference type="Pfam" id="PF07730">
    <property type="entry name" value="HisKA_3"/>
    <property type="match status" value="1"/>
</dbReference>
<evidence type="ECO:0000259" key="11">
    <source>
        <dbReference type="Pfam" id="PF07730"/>
    </source>
</evidence>
<dbReference type="GO" id="GO:0016020">
    <property type="term" value="C:membrane"/>
    <property type="evidence" value="ECO:0007669"/>
    <property type="project" value="InterPro"/>
</dbReference>
<dbReference type="EC" id="2.7.13.3" evidence="2"/>
<keyword evidence="10" id="KW-0472">Membrane</keyword>
<dbReference type="InterPro" id="IPR025828">
    <property type="entry name" value="Put_sensor_dom"/>
</dbReference>
<feature type="domain" description="Signal transduction histidine kinase subgroup 3 dimerisation and phosphoacceptor" evidence="11">
    <location>
        <begin position="247"/>
        <end position="311"/>
    </location>
</feature>
<dbReference type="Gene3D" id="3.30.565.10">
    <property type="entry name" value="Histidine kinase-like ATPase, C-terminal domain"/>
    <property type="match status" value="1"/>
</dbReference>
<keyword evidence="14" id="KW-1185">Reference proteome</keyword>
<protein>
    <recommendedName>
        <fullName evidence="2">histidine kinase</fullName>
        <ecNumber evidence="2">2.7.13.3</ecNumber>
    </recommendedName>
</protein>
<evidence type="ECO:0000313" key="14">
    <source>
        <dbReference type="Proteomes" id="UP000671914"/>
    </source>
</evidence>
<keyword evidence="8" id="KW-0902">Two-component regulatory system</keyword>
<accession>A0A975FMR9</accession>
<keyword evidence="10" id="KW-1133">Transmembrane helix</keyword>
<evidence type="ECO:0000256" key="2">
    <source>
        <dbReference type="ARBA" id="ARBA00012438"/>
    </source>
</evidence>
<evidence type="ECO:0000256" key="3">
    <source>
        <dbReference type="ARBA" id="ARBA00022553"/>
    </source>
</evidence>
<dbReference type="Pfam" id="PF13796">
    <property type="entry name" value="Sensor"/>
    <property type="match status" value="1"/>
</dbReference>
<dbReference type="InterPro" id="IPR036890">
    <property type="entry name" value="HATPase_C_sf"/>
</dbReference>
<dbReference type="AlphaFoldDB" id="A0A975FMR9"/>
<dbReference type="CDD" id="cd16917">
    <property type="entry name" value="HATPase_UhpB-NarQ-NarX-like"/>
    <property type="match status" value="1"/>
</dbReference>
<sequence>MTTTDELPGRRPEPEAPARSGYGGMWRDVPRAIGFLILGLPIAIASIVVLSTLFFAGLGTLVIVVGVFVVVGALYTARAFGTFELVRLRWAGRPPIRRPAWARAETQGFWRTVAAPFVDGHYWLYLLHGLIIGPIIGIFSWSVTIVWLTGAVGGLTSWIWDRGFMDEDGLYGPLPGFLGFDGPVFDVLAGVFFVLTMPVVFRGLVRLHDLVARGMLGSWRSEALAVEVRRLDASRGAAVEAEDLALRRLERDIHDGPQQRLVRLQMDLAAAERRLDADDAQAARDLLGEARTQTAEALDELRALSRGFAPPILQDRGLAAALESLAARSPVPVTFENLVPVDAGLPPSLERNAYFIAAELLTNAAKHAGASAVRLVVAVRGEAVSHWLDLWVTDNGRGGAAAVPGHGLAGLDERVRGLRGVLRIDSPAGGPTIVGAHLPY</sequence>
<dbReference type="RefSeq" id="WP_210898274.1">
    <property type="nucleotide sequence ID" value="NZ_CP071696.1"/>
</dbReference>
<feature type="domain" description="Putative sensor" evidence="12">
    <location>
        <begin position="35"/>
        <end position="216"/>
    </location>
</feature>
<feature type="region of interest" description="Disordered" evidence="9">
    <location>
        <begin position="1"/>
        <end position="22"/>
    </location>
</feature>
<dbReference type="SUPFAM" id="SSF55874">
    <property type="entry name" value="ATPase domain of HSP90 chaperone/DNA topoisomerase II/histidine kinase"/>
    <property type="match status" value="1"/>
</dbReference>
<evidence type="ECO:0000256" key="5">
    <source>
        <dbReference type="ARBA" id="ARBA00022741"/>
    </source>
</evidence>
<dbReference type="Proteomes" id="UP000671914">
    <property type="component" value="Chromosome"/>
</dbReference>
<dbReference type="EMBL" id="CP071696">
    <property type="protein sequence ID" value="QTX04562.1"/>
    <property type="molecule type" value="Genomic_DNA"/>
</dbReference>
<dbReference type="GO" id="GO:0005524">
    <property type="term" value="F:ATP binding"/>
    <property type="evidence" value="ECO:0007669"/>
    <property type="project" value="UniProtKB-KW"/>
</dbReference>
<feature type="transmembrane region" description="Helical" evidence="10">
    <location>
        <begin position="61"/>
        <end position="80"/>
    </location>
</feature>
<evidence type="ECO:0000259" key="12">
    <source>
        <dbReference type="Pfam" id="PF13796"/>
    </source>
</evidence>
<dbReference type="InterPro" id="IPR050482">
    <property type="entry name" value="Sensor_HK_TwoCompSys"/>
</dbReference>
<name>A0A975FMR9_9MICO</name>
<keyword evidence="6" id="KW-0418">Kinase</keyword>
<evidence type="ECO:0000256" key="6">
    <source>
        <dbReference type="ARBA" id="ARBA00022777"/>
    </source>
</evidence>
<keyword evidence="4" id="KW-0808">Transferase</keyword>
<evidence type="ECO:0000313" key="13">
    <source>
        <dbReference type="EMBL" id="QTX04562.1"/>
    </source>
</evidence>
<keyword evidence="10" id="KW-0812">Transmembrane</keyword>
<gene>
    <name evidence="13" type="ORF">G127AT_15090</name>
</gene>
<dbReference type="Gene3D" id="1.20.5.1930">
    <property type="match status" value="1"/>
</dbReference>
<dbReference type="PANTHER" id="PTHR24421">
    <property type="entry name" value="NITRATE/NITRITE SENSOR PROTEIN NARX-RELATED"/>
    <property type="match status" value="1"/>
</dbReference>
<keyword evidence="5" id="KW-0547">Nucleotide-binding</keyword>
<evidence type="ECO:0000256" key="7">
    <source>
        <dbReference type="ARBA" id="ARBA00022840"/>
    </source>
</evidence>
<feature type="transmembrane region" description="Helical" evidence="10">
    <location>
        <begin position="122"/>
        <end position="148"/>
    </location>
</feature>
<evidence type="ECO:0000256" key="8">
    <source>
        <dbReference type="ARBA" id="ARBA00023012"/>
    </source>
</evidence>
<organism evidence="13 14">
    <name type="scientific">Agromyces archimandritae</name>
    <dbReference type="NCBI Taxonomy" id="2781962"/>
    <lineage>
        <taxon>Bacteria</taxon>
        <taxon>Bacillati</taxon>
        <taxon>Actinomycetota</taxon>
        <taxon>Actinomycetes</taxon>
        <taxon>Micrococcales</taxon>
        <taxon>Microbacteriaceae</taxon>
        <taxon>Agromyces</taxon>
    </lineage>
</organism>
<reference evidence="13" key="1">
    <citation type="submission" date="2021-03" db="EMBL/GenBank/DDBJ databases">
        <title>Agromyces archimandritus sp. nov., isolated from the cockroach Archimandrita tessellata.</title>
        <authorList>
            <person name="Guzman J."/>
            <person name="Ortuzar M."/>
            <person name="Poehlein A."/>
            <person name="Daniel R."/>
            <person name="Trujillo M."/>
            <person name="Vilcinskas A."/>
        </authorList>
    </citation>
    <scope>NUCLEOTIDE SEQUENCE</scope>
    <source>
        <strain evidence="13">G127AT</strain>
    </source>
</reference>
<dbReference type="PANTHER" id="PTHR24421:SF10">
    <property type="entry name" value="NITRATE_NITRITE SENSOR PROTEIN NARQ"/>
    <property type="match status" value="1"/>
</dbReference>
<evidence type="ECO:0000256" key="9">
    <source>
        <dbReference type="SAM" id="MobiDB-lite"/>
    </source>
</evidence>
<feature type="transmembrane region" description="Helical" evidence="10">
    <location>
        <begin position="32"/>
        <end position="55"/>
    </location>
</feature>
<proteinExistence type="predicted"/>
<evidence type="ECO:0000256" key="10">
    <source>
        <dbReference type="SAM" id="Phobius"/>
    </source>
</evidence>
<feature type="transmembrane region" description="Helical" evidence="10">
    <location>
        <begin position="184"/>
        <end position="205"/>
    </location>
</feature>
<comment type="catalytic activity">
    <reaction evidence="1">
        <text>ATP + protein L-histidine = ADP + protein N-phospho-L-histidine.</text>
        <dbReference type="EC" id="2.7.13.3"/>
    </reaction>
</comment>
<evidence type="ECO:0000256" key="4">
    <source>
        <dbReference type="ARBA" id="ARBA00022679"/>
    </source>
</evidence>
<dbReference type="InterPro" id="IPR011712">
    <property type="entry name" value="Sig_transdc_His_kin_sub3_dim/P"/>
</dbReference>
<keyword evidence="7" id="KW-0067">ATP-binding</keyword>
<keyword evidence="3" id="KW-0597">Phosphoprotein</keyword>
<evidence type="ECO:0000256" key="1">
    <source>
        <dbReference type="ARBA" id="ARBA00000085"/>
    </source>
</evidence>
<dbReference type="GO" id="GO:0046983">
    <property type="term" value="F:protein dimerization activity"/>
    <property type="evidence" value="ECO:0007669"/>
    <property type="project" value="InterPro"/>
</dbReference>
<dbReference type="GO" id="GO:0000155">
    <property type="term" value="F:phosphorelay sensor kinase activity"/>
    <property type="evidence" value="ECO:0007669"/>
    <property type="project" value="InterPro"/>
</dbReference>